<dbReference type="AlphaFoldDB" id="A0A840BTI6"/>
<dbReference type="SUPFAM" id="SSF46785">
    <property type="entry name" value="Winged helix' DNA-binding domain"/>
    <property type="match status" value="1"/>
</dbReference>
<proteinExistence type="predicted"/>
<comment type="caution">
    <text evidence="1">The sequence shown here is derived from an EMBL/GenBank/DDBJ whole genome shotgun (WGS) entry which is preliminary data.</text>
</comment>
<reference evidence="1 2" key="1">
    <citation type="submission" date="2020-08" db="EMBL/GenBank/DDBJ databases">
        <title>Genomic Encyclopedia of Type Strains, Phase IV (KMG-IV): sequencing the most valuable type-strain genomes for metagenomic binning, comparative biology and taxonomic classification.</title>
        <authorList>
            <person name="Goeker M."/>
        </authorList>
    </citation>
    <scope>NUCLEOTIDE SEQUENCE [LARGE SCALE GENOMIC DNA]</scope>
    <source>
        <strain evidence="1 2">DSM 103737</strain>
    </source>
</reference>
<name>A0A840BTI6_9HYPH</name>
<sequence length="206" mass="23148">MRRPLVEHVAMHLRVPRGHAGFWQLIQRAAEQGTFTLADIVGETNVHEATVADYVKRLVKAGYLAVDHVEAVRGIRHGRYHYRLARTSRDAPRLARDGSAFPETATETLWRTMKMLKRFTVSALQEAASTELRAIPRPTVQRYVRHLAEVGVLARLKAGGGRGHEAEFHFVRNLGAEPPRILRTHLVFDPNSNTVLGQPEAKEVTP</sequence>
<organism evidence="1 2">
    <name type="scientific">Chelatococcus caeni</name>
    <dbReference type="NCBI Taxonomy" id="1348468"/>
    <lineage>
        <taxon>Bacteria</taxon>
        <taxon>Pseudomonadati</taxon>
        <taxon>Pseudomonadota</taxon>
        <taxon>Alphaproteobacteria</taxon>
        <taxon>Hyphomicrobiales</taxon>
        <taxon>Chelatococcaceae</taxon>
        <taxon>Chelatococcus</taxon>
    </lineage>
</organism>
<gene>
    <name evidence="1" type="ORF">GGR16_001711</name>
</gene>
<dbReference type="RefSeq" id="WP_183316247.1">
    <property type="nucleotide sequence ID" value="NZ_JACIEN010000001.1"/>
</dbReference>
<evidence type="ECO:0000313" key="1">
    <source>
        <dbReference type="EMBL" id="MBB4016705.1"/>
    </source>
</evidence>
<evidence type="ECO:0000313" key="2">
    <source>
        <dbReference type="Proteomes" id="UP000577362"/>
    </source>
</evidence>
<dbReference type="EMBL" id="JACIEN010000001">
    <property type="protein sequence ID" value="MBB4016705.1"/>
    <property type="molecule type" value="Genomic_DNA"/>
</dbReference>
<protein>
    <submittedName>
        <fullName evidence="1">Putative transcriptional regulator</fullName>
    </submittedName>
</protein>
<accession>A0A840BTI6</accession>
<dbReference type="Proteomes" id="UP000577362">
    <property type="component" value="Unassembled WGS sequence"/>
</dbReference>
<keyword evidence="2" id="KW-1185">Reference proteome</keyword>
<dbReference type="InterPro" id="IPR036390">
    <property type="entry name" value="WH_DNA-bd_sf"/>
</dbReference>